<dbReference type="EMBL" id="JADNYJ010000073">
    <property type="protein sequence ID" value="KAF8891130.1"/>
    <property type="molecule type" value="Genomic_DNA"/>
</dbReference>
<dbReference type="PANTHER" id="PTHR42877:SF4">
    <property type="entry name" value="FAD_NAD(P)-BINDING DOMAIN-CONTAINING PROTEIN-RELATED"/>
    <property type="match status" value="1"/>
</dbReference>
<accession>A0A9P5TK69</accession>
<dbReference type="AlphaFoldDB" id="A0A9P5TK69"/>
<dbReference type="Gene3D" id="3.50.50.60">
    <property type="entry name" value="FAD/NAD(P)-binding domain"/>
    <property type="match status" value="1"/>
</dbReference>
<keyword evidence="4" id="KW-1185">Reference proteome</keyword>
<gene>
    <name evidence="3" type="ORF">CPB84DRAFT_1816305</name>
</gene>
<keyword evidence="2" id="KW-0560">Oxidoreductase</keyword>
<dbReference type="Pfam" id="PF13738">
    <property type="entry name" value="Pyr_redox_3"/>
    <property type="match status" value="1"/>
</dbReference>
<dbReference type="OrthoDB" id="74360at2759"/>
<dbReference type="InterPro" id="IPR051209">
    <property type="entry name" value="FAD-bind_Monooxygenase_sf"/>
</dbReference>
<dbReference type="InterPro" id="IPR036188">
    <property type="entry name" value="FAD/NAD-bd_sf"/>
</dbReference>
<dbReference type="PROSITE" id="PS51257">
    <property type="entry name" value="PROKAR_LIPOPROTEIN"/>
    <property type="match status" value="1"/>
</dbReference>
<sequence>MPRVVIIGAGPGGLSCAIALKRKYGFDNFTIYERGGEVGGTWRASLFGASSDVSVAFYSLSTDLRDWKGSHGSQKELLDYWVDLAKKYNLYPHILLNHAVKSVEWDTTNNHYHIVAEDASTGKSSSSTAEIVISAIGVLDTPRFARIPGLDTFKGAKFHSARWDSSVELRGKRVGVIGNGSSATQFVPQIAKDPEVRIIQFCRTPSWLLPDNRVQYSQTTRWILRNIPFMMRLYRWILFMRKNFTNYIKSNAPKKYVDKLVPTYPLACKRLVIDTDYLRALHQPNLDINWDGIDRIVEDGILTKKGIEHIPLDVIIFATGYAADFYPLHVRGKTHTIQEYYEQELGQRHTLAQLFPTSELLYDFWFVFRPNTVTGHTSAIFTNEVQRKVSSLEVKLSATDAYNDKIQALLNNSVWAGCISWYRVGGDGKISSLFPGPALRFWLWLRKPDWRHFSGIFKQRLQLLLRVLIFSGLLALGASRMEMFRAIQTKAFPLARSLLESVSKQKSRIIG</sequence>
<dbReference type="Proteomes" id="UP000724874">
    <property type="component" value="Unassembled WGS sequence"/>
</dbReference>
<comment type="caution">
    <text evidence="3">The sequence shown here is derived from an EMBL/GenBank/DDBJ whole genome shotgun (WGS) entry which is preliminary data.</text>
</comment>
<protein>
    <recommendedName>
        <fullName evidence="5">Monooxygenase</fullName>
    </recommendedName>
</protein>
<dbReference type="GO" id="GO:0050660">
    <property type="term" value="F:flavin adenine dinucleotide binding"/>
    <property type="evidence" value="ECO:0007669"/>
    <property type="project" value="InterPro"/>
</dbReference>
<evidence type="ECO:0000313" key="4">
    <source>
        <dbReference type="Proteomes" id="UP000724874"/>
    </source>
</evidence>
<dbReference type="InterPro" id="IPR000960">
    <property type="entry name" value="Flavin_mOase"/>
</dbReference>
<evidence type="ECO:0000313" key="3">
    <source>
        <dbReference type="EMBL" id="KAF8891130.1"/>
    </source>
</evidence>
<dbReference type="SUPFAM" id="SSF51905">
    <property type="entry name" value="FAD/NAD(P)-binding domain"/>
    <property type="match status" value="2"/>
</dbReference>
<evidence type="ECO:0000256" key="1">
    <source>
        <dbReference type="ARBA" id="ARBA00010139"/>
    </source>
</evidence>
<name>A0A9P5TK69_GYMJU</name>
<reference evidence="3" key="1">
    <citation type="submission" date="2020-11" db="EMBL/GenBank/DDBJ databases">
        <authorList>
            <consortium name="DOE Joint Genome Institute"/>
            <person name="Ahrendt S."/>
            <person name="Riley R."/>
            <person name="Andreopoulos W."/>
            <person name="LaButti K."/>
            <person name="Pangilinan J."/>
            <person name="Ruiz-duenas F.J."/>
            <person name="Barrasa J.M."/>
            <person name="Sanchez-Garcia M."/>
            <person name="Camarero S."/>
            <person name="Miyauchi S."/>
            <person name="Serrano A."/>
            <person name="Linde D."/>
            <person name="Babiker R."/>
            <person name="Drula E."/>
            <person name="Ayuso-Fernandez I."/>
            <person name="Pacheco R."/>
            <person name="Padilla G."/>
            <person name="Ferreira P."/>
            <person name="Barriuso J."/>
            <person name="Kellner H."/>
            <person name="Castanera R."/>
            <person name="Alfaro M."/>
            <person name="Ramirez L."/>
            <person name="Pisabarro A.G."/>
            <person name="Kuo A."/>
            <person name="Tritt A."/>
            <person name="Lipzen A."/>
            <person name="He G."/>
            <person name="Yan M."/>
            <person name="Ng V."/>
            <person name="Cullen D."/>
            <person name="Martin F."/>
            <person name="Rosso M.-N."/>
            <person name="Henrissat B."/>
            <person name="Hibbett D."/>
            <person name="Martinez A.T."/>
            <person name="Grigoriev I.V."/>
        </authorList>
    </citation>
    <scope>NUCLEOTIDE SEQUENCE</scope>
    <source>
        <strain evidence="3">AH 44721</strain>
    </source>
</reference>
<proteinExistence type="inferred from homology"/>
<evidence type="ECO:0008006" key="5">
    <source>
        <dbReference type="Google" id="ProtNLM"/>
    </source>
</evidence>
<dbReference type="GO" id="GO:0016491">
    <property type="term" value="F:oxidoreductase activity"/>
    <property type="evidence" value="ECO:0007669"/>
    <property type="project" value="UniProtKB-KW"/>
</dbReference>
<evidence type="ECO:0000256" key="2">
    <source>
        <dbReference type="ARBA" id="ARBA00023002"/>
    </source>
</evidence>
<dbReference type="PRINTS" id="PR00370">
    <property type="entry name" value="FMOXYGENASE"/>
</dbReference>
<dbReference type="PANTHER" id="PTHR42877">
    <property type="entry name" value="L-ORNITHINE N(5)-MONOOXYGENASE-RELATED"/>
    <property type="match status" value="1"/>
</dbReference>
<organism evidence="3 4">
    <name type="scientific">Gymnopilus junonius</name>
    <name type="common">Spectacular rustgill mushroom</name>
    <name type="synonym">Gymnopilus spectabilis subsp. junonius</name>
    <dbReference type="NCBI Taxonomy" id="109634"/>
    <lineage>
        <taxon>Eukaryota</taxon>
        <taxon>Fungi</taxon>
        <taxon>Dikarya</taxon>
        <taxon>Basidiomycota</taxon>
        <taxon>Agaricomycotina</taxon>
        <taxon>Agaricomycetes</taxon>
        <taxon>Agaricomycetidae</taxon>
        <taxon>Agaricales</taxon>
        <taxon>Agaricineae</taxon>
        <taxon>Hymenogastraceae</taxon>
        <taxon>Gymnopilus</taxon>
    </lineage>
</organism>
<dbReference type="GO" id="GO:0050661">
    <property type="term" value="F:NADP binding"/>
    <property type="evidence" value="ECO:0007669"/>
    <property type="project" value="InterPro"/>
</dbReference>
<comment type="similarity">
    <text evidence="1">Belongs to the FAD-binding monooxygenase family.</text>
</comment>